<proteinExistence type="predicted"/>
<name>A0AAP2GL50_9BACT</name>
<evidence type="ECO:0000313" key="5">
    <source>
        <dbReference type="Proteomes" id="UP001319200"/>
    </source>
</evidence>
<comment type="catalytic activity">
    <reaction evidence="3">
        <text>L-arginine + H2O = L-citrulline + NH4(+)</text>
        <dbReference type="Rhea" id="RHEA:19597"/>
        <dbReference type="ChEBI" id="CHEBI:15377"/>
        <dbReference type="ChEBI" id="CHEBI:28938"/>
        <dbReference type="ChEBI" id="CHEBI:32682"/>
        <dbReference type="ChEBI" id="CHEBI:57743"/>
        <dbReference type="EC" id="3.5.3.6"/>
    </reaction>
</comment>
<comment type="pathway">
    <text evidence="1">Amino-acid degradation; L-arginine degradation via ADI pathway; carbamoyl phosphate from L-arginine: step 1/2.</text>
</comment>
<reference evidence="4 5" key="1">
    <citation type="submission" date="2021-05" db="EMBL/GenBank/DDBJ databases">
        <title>A Polyphasic approach of four new species of the genus Ohtaekwangia: Ohtaekwangia histidinii sp. nov., Ohtaekwangia cretensis sp. nov., Ohtaekwangia indiensis sp. nov., Ohtaekwangia reichenbachii sp. nov. from diverse environment.</title>
        <authorList>
            <person name="Octaviana S."/>
        </authorList>
    </citation>
    <scope>NUCLEOTIDE SEQUENCE [LARGE SCALE GENOMIC DNA]</scope>
    <source>
        <strain evidence="4 5">PWU4</strain>
    </source>
</reference>
<dbReference type="AlphaFoldDB" id="A0AAP2GL50"/>
<evidence type="ECO:0000256" key="3">
    <source>
        <dbReference type="ARBA" id="ARBA00049429"/>
    </source>
</evidence>
<protein>
    <recommendedName>
        <fullName evidence="2">arginine deiminase</fullName>
        <ecNumber evidence="2">3.5.3.6</ecNumber>
    </recommendedName>
</protein>
<comment type="caution">
    <text evidence="4">The sequence shown here is derived from an EMBL/GenBank/DDBJ whole genome shotgun (WGS) entry which is preliminary data.</text>
</comment>
<keyword evidence="5" id="KW-1185">Reference proteome</keyword>
<evidence type="ECO:0000256" key="1">
    <source>
        <dbReference type="ARBA" id="ARBA00005213"/>
    </source>
</evidence>
<gene>
    <name evidence="4" type="ORF">KK083_01180</name>
</gene>
<organism evidence="4 5">
    <name type="scientific">Chryseosolibacter histidini</name>
    <dbReference type="NCBI Taxonomy" id="2782349"/>
    <lineage>
        <taxon>Bacteria</taxon>
        <taxon>Pseudomonadati</taxon>
        <taxon>Bacteroidota</taxon>
        <taxon>Cytophagia</taxon>
        <taxon>Cytophagales</taxon>
        <taxon>Chryseotaleaceae</taxon>
        <taxon>Chryseosolibacter</taxon>
    </lineage>
</organism>
<dbReference type="GO" id="GO:0019546">
    <property type="term" value="P:L-arginine deiminase pathway"/>
    <property type="evidence" value="ECO:0007669"/>
    <property type="project" value="TreeGrafter"/>
</dbReference>
<dbReference type="EC" id="3.5.3.6" evidence="2"/>
<dbReference type="Proteomes" id="UP001319200">
    <property type="component" value="Unassembled WGS sequence"/>
</dbReference>
<dbReference type="EMBL" id="JAHESF010000001">
    <property type="protein sequence ID" value="MBT1695468.1"/>
    <property type="molecule type" value="Genomic_DNA"/>
</dbReference>
<dbReference type="GO" id="GO:0016990">
    <property type="term" value="F:arginine deiminase activity"/>
    <property type="evidence" value="ECO:0007669"/>
    <property type="project" value="UniProtKB-EC"/>
</dbReference>
<accession>A0AAP2GL50</accession>
<evidence type="ECO:0000256" key="2">
    <source>
        <dbReference type="ARBA" id="ARBA00012171"/>
    </source>
</evidence>
<evidence type="ECO:0000313" key="4">
    <source>
        <dbReference type="EMBL" id="MBT1695468.1"/>
    </source>
</evidence>
<dbReference type="Gene3D" id="3.75.10.10">
    <property type="entry name" value="L-arginine/glycine Amidinotransferase, Chain A"/>
    <property type="match status" value="1"/>
</dbReference>
<dbReference type="Pfam" id="PF19420">
    <property type="entry name" value="DDAH_eukar"/>
    <property type="match status" value="1"/>
</dbReference>
<sequence>MRKYFYRSFKKMTATEFCCHNESDVLRRVIIGSWEGYRQSEFYIEKVNAVQEQMAAPARDLLKDELEGFKSVLESMGVEVLVPRPVGKIVYDQLTPRDIGVVIGDRFVLCNMRKQSRRYECVGIFDLIMHYDLSEPNILIPPADCFIEGGDVIVDKQTIYIGISERTNRQAVEFIRKNFGDRFRVVPITLAASTEENLYLHLDCVFNPVGKRHALIHAPGIQEVPAQLSGDYELIEISAAEQAALCTNVLSLSHEVVISRDHDECARVNAELRKICSVIELPFNAVPLTGGSLRCSSLPLQRKKILTA</sequence>
<dbReference type="PANTHER" id="PTHR47271:SF2">
    <property type="entry name" value="ARGININE DEIMINASE"/>
    <property type="match status" value="1"/>
</dbReference>
<dbReference type="PANTHER" id="PTHR47271">
    <property type="entry name" value="ARGININE DEIMINASE"/>
    <property type="match status" value="1"/>
</dbReference>
<dbReference type="SUPFAM" id="SSF55909">
    <property type="entry name" value="Pentein"/>
    <property type="match status" value="1"/>
</dbReference>